<dbReference type="InterPro" id="IPR039545">
    <property type="entry name" value="PGAP2"/>
</dbReference>
<proteinExistence type="inferred from homology"/>
<evidence type="ECO:0000256" key="7">
    <source>
        <dbReference type="ARBA" id="ARBA00023136"/>
    </source>
</evidence>
<feature type="domain" description="CWH43-like N-terminal" evidence="9">
    <location>
        <begin position="29"/>
        <end position="243"/>
    </location>
</feature>
<comment type="similarity">
    <text evidence="2">Belongs to the PGAP2 family.</text>
</comment>
<feature type="transmembrane region" description="Helical" evidence="8">
    <location>
        <begin position="191"/>
        <end position="216"/>
    </location>
</feature>
<evidence type="ECO:0000256" key="5">
    <source>
        <dbReference type="ARBA" id="ARBA00022989"/>
    </source>
</evidence>
<evidence type="ECO:0000256" key="1">
    <source>
        <dbReference type="ARBA" id="ARBA00004653"/>
    </source>
</evidence>
<dbReference type="AlphaFoldDB" id="A0A6P8W4P3"/>
<dbReference type="PANTHER" id="PTHR12892">
    <property type="entry name" value="FGF RECEPTOR ACTIVATING PROTEIN 1"/>
    <property type="match status" value="1"/>
</dbReference>
<sequence length="259" mass="30208">MSDTVKLLPCSTKDLSSQAPVLRISIARLLLVGFAVPPFVLAYMIVKVMLTDFEHATYTDCRVLNALPSVSAISRSQQLGWKLVTWMLLPLRALIIVLYWRYYRKVFRRAYMLQWLILFLFLYETLSTVFMARWTHISGDESIHMIVVCSIWLASFGYIGASFLCFKRHCTRFAVEPHQQLSYLLKRKLVIFYYSGTLAMWCCYPLHTMFCLPLAYTGFALAEYVVSWSLMGYLWTSAIDFYPLYLCRNEQRGFFLIST</sequence>
<keyword evidence="4 8" id="KW-0812">Transmembrane</keyword>
<evidence type="ECO:0000256" key="8">
    <source>
        <dbReference type="SAM" id="Phobius"/>
    </source>
</evidence>
<dbReference type="GeneID" id="117564079"/>
<gene>
    <name evidence="11" type="primary">LOC117564079</name>
</gene>
<keyword evidence="6" id="KW-0333">Golgi apparatus</keyword>
<evidence type="ECO:0000256" key="4">
    <source>
        <dbReference type="ARBA" id="ARBA00022692"/>
    </source>
</evidence>
<feature type="transmembrane region" description="Helical" evidence="8">
    <location>
        <begin position="228"/>
        <end position="247"/>
    </location>
</feature>
<dbReference type="Proteomes" id="UP000515160">
    <property type="component" value="Chromosome 2L"/>
</dbReference>
<evidence type="ECO:0000259" key="9">
    <source>
        <dbReference type="Pfam" id="PF10277"/>
    </source>
</evidence>
<dbReference type="Pfam" id="PF10277">
    <property type="entry name" value="Frag1"/>
    <property type="match status" value="1"/>
</dbReference>
<dbReference type="InterPro" id="IPR019402">
    <property type="entry name" value="CWH43_N"/>
</dbReference>
<dbReference type="PANTHER" id="PTHR12892:SF11">
    <property type="entry name" value="POST-GPI ATTACHMENT TO PROTEINS FACTOR 2"/>
    <property type="match status" value="1"/>
</dbReference>
<evidence type="ECO:0000256" key="2">
    <source>
        <dbReference type="ARBA" id="ARBA00007414"/>
    </source>
</evidence>
<keyword evidence="3" id="KW-0337">GPI-anchor biosynthesis</keyword>
<evidence type="ECO:0000256" key="3">
    <source>
        <dbReference type="ARBA" id="ARBA00022502"/>
    </source>
</evidence>
<keyword evidence="7 8" id="KW-0472">Membrane</keyword>
<organism evidence="10 11">
    <name type="scientific">Drosophila albomicans</name>
    <name type="common">Fruit fly</name>
    <dbReference type="NCBI Taxonomy" id="7291"/>
    <lineage>
        <taxon>Eukaryota</taxon>
        <taxon>Metazoa</taxon>
        <taxon>Ecdysozoa</taxon>
        <taxon>Arthropoda</taxon>
        <taxon>Hexapoda</taxon>
        <taxon>Insecta</taxon>
        <taxon>Pterygota</taxon>
        <taxon>Neoptera</taxon>
        <taxon>Endopterygota</taxon>
        <taxon>Diptera</taxon>
        <taxon>Brachycera</taxon>
        <taxon>Muscomorpha</taxon>
        <taxon>Ephydroidea</taxon>
        <taxon>Drosophilidae</taxon>
        <taxon>Drosophila</taxon>
    </lineage>
</organism>
<keyword evidence="10" id="KW-1185">Reference proteome</keyword>
<accession>A0A6P8W4P3</accession>
<name>A0A6P8W4P3_DROAB</name>
<feature type="transmembrane region" description="Helical" evidence="8">
    <location>
        <begin position="83"/>
        <end position="103"/>
    </location>
</feature>
<reference evidence="11" key="1">
    <citation type="submission" date="2025-08" db="UniProtKB">
        <authorList>
            <consortium name="RefSeq"/>
        </authorList>
    </citation>
    <scope>IDENTIFICATION</scope>
    <source>
        <strain evidence="11">15112-1751.03</strain>
        <tissue evidence="11">Whole Adult</tissue>
    </source>
</reference>
<evidence type="ECO:0000313" key="11">
    <source>
        <dbReference type="RefSeq" id="XP_034098596.1"/>
    </source>
</evidence>
<feature type="transmembrane region" description="Helical" evidence="8">
    <location>
        <begin position="143"/>
        <end position="166"/>
    </location>
</feature>
<evidence type="ECO:0000313" key="10">
    <source>
        <dbReference type="Proteomes" id="UP000515160"/>
    </source>
</evidence>
<keyword evidence="5 8" id="KW-1133">Transmembrane helix</keyword>
<feature type="transmembrane region" description="Helical" evidence="8">
    <location>
        <begin position="21"/>
        <end position="46"/>
    </location>
</feature>
<comment type="subcellular location">
    <subcellularLocation>
        <location evidence="1">Golgi apparatus membrane</location>
        <topology evidence="1">Multi-pass membrane protein</topology>
    </subcellularLocation>
</comment>
<dbReference type="GO" id="GO:0005789">
    <property type="term" value="C:endoplasmic reticulum membrane"/>
    <property type="evidence" value="ECO:0007669"/>
    <property type="project" value="TreeGrafter"/>
</dbReference>
<dbReference type="GO" id="GO:0000139">
    <property type="term" value="C:Golgi membrane"/>
    <property type="evidence" value="ECO:0007669"/>
    <property type="project" value="UniProtKB-SubCell"/>
</dbReference>
<dbReference type="GO" id="GO:0006506">
    <property type="term" value="P:GPI anchor biosynthetic process"/>
    <property type="evidence" value="ECO:0007669"/>
    <property type="project" value="UniProtKB-KW"/>
</dbReference>
<dbReference type="RefSeq" id="XP_034098596.1">
    <property type="nucleotide sequence ID" value="XM_034242705.2"/>
</dbReference>
<evidence type="ECO:0000256" key="6">
    <source>
        <dbReference type="ARBA" id="ARBA00023034"/>
    </source>
</evidence>
<protein>
    <submittedName>
        <fullName evidence="11">Post-GPI attachment to proteins factor 2</fullName>
    </submittedName>
</protein>
<dbReference type="OrthoDB" id="68581at2759"/>
<feature type="transmembrane region" description="Helical" evidence="8">
    <location>
        <begin position="115"/>
        <end position="137"/>
    </location>
</feature>